<dbReference type="VEuPathDB" id="FungiDB:ASPVEDRAFT_55084"/>
<evidence type="ECO:0000256" key="5">
    <source>
        <dbReference type="ARBA" id="ARBA00023136"/>
    </source>
</evidence>
<dbReference type="EMBL" id="KV878132">
    <property type="protein sequence ID" value="OJJ05060.1"/>
    <property type="molecule type" value="Genomic_DNA"/>
</dbReference>
<keyword evidence="4 7" id="KW-1133">Transmembrane helix</keyword>
<comment type="subcellular location">
    <subcellularLocation>
        <location evidence="1">Membrane</location>
        <topology evidence="1">Multi-pass membrane protein</topology>
    </subcellularLocation>
</comment>
<evidence type="ECO:0000256" key="6">
    <source>
        <dbReference type="SAM" id="MobiDB-lite"/>
    </source>
</evidence>
<evidence type="ECO:0000256" key="7">
    <source>
        <dbReference type="SAM" id="Phobius"/>
    </source>
</evidence>
<feature type="transmembrane region" description="Helical" evidence="7">
    <location>
        <begin position="273"/>
        <end position="300"/>
    </location>
</feature>
<feature type="transmembrane region" description="Helical" evidence="7">
    <location>
        <begin position="375"/>
        <end position="395"/>
    </location>
</feature>
<evidence type="ECO:0000256" key="1">
    <source>
        <dbReference type="ARBA" id="ARBA00004141"/>
    </source>
</evidence>
<evidence type="ECO:0000313" key="9">
    <source>
        <dbReference type="Proteomes" id="UP000184073"/>
    </source>
</evidence>
<dbReference type="PANTHER" id="PTHR45649">
    <property type="entry name" value="AMINO-ACID PERMEASE BAT1"/>
    <property type="match status" value="1"/>
</dbReference>
<feature type="transmembrane region" description="Helical" evidence="7">
    <location>
        <begin position="401"/>
        <end position="426"/>
    </location>
</feature>
<evidence type="ECO:0000256" key="2">
    <source>
        <dbReference type="ARBA" id="ARBA00022448"/>
    </source>
</evidence>
<feature type="transmembrane region" description="Helical" evidence="7">
    <location>
        <begin position="477"/>
        <end position="496"/>
    </location>
</feature>
<dbReference type="PIRSF" id="PIRSF006060">
    <property type="entry name" value="AA_transporter"/>
    <property type="match status" value="1"/>
</dbReference>
<evidence type="ECO:0000256" key="4">
    <source>
        <dbReference type="ARBA" id="ARBA00022989"/>
    </source>
</evidence>
<dbReference type="PANTHER" id="PTHR45649:SF28">
    <property type="entry name" value="TRANSPORTER, PUTATIVE (EUROFUNG)-RELATED"/>
    <property type="match status" value="1"/>
</dbReference>
<evidence type="ECO:0000313" key="8">
    <source>
        <dbReference type="EMBL" id="OJJ05060.1"/>
    </source>
</evidence>
<dbReference type="AlphaFoldDB" id="A0A1L9PU23"/>
<dbReference type="OrthoDB" id="3900342at2759"/>
<reference evidence="9" key="1">
    <citation type="journal article" date="2017" name="Genome Biol.">
        <title>Comparative genomics reveals high biological diversity and specific adaptations in the industrially and medically important fungal genus Aspergillus.</title>
        <authorList>
            <person name="de Vries R.P."/>
            <person name="Riley R."/>
            <person name="Wiebenga A."/>
            <person name="Aguilar-Osorio G."/>
            <person name="Amillis S."/>
            <person name="Uchima C.A."/>
            <person name="Anderluh G."/>
            <person name="Asadollahi M."/>
            <person name="Askin M."/>
            <person name="Barry K."/>
            <person name="Battaglia E."/>
            <person name="Bayram O."/>
            <person name="Benocci T."/>
            <person name="Braus-Stromeyer S.A."/>
            <person name="Caldana C."/>
            <person name="Canovas D."/>
            <person name="Cerqueira G.C."/>
            <person name="Chen F."/>
            <person name="Chen W."/>
            <person name="Choi C."/>
            <person name="Clum A."/>
            <person name="Dos Santos R.A."/>
            <person name="Damasio A.R."/>
            <person name="Diallinas G."/>
            <person name="Emri T."/>
            <person name="Fekete E."/>
            <person name="Flipphi M."/>
            <person name="Freyberg S."/>
            <person name="Gallo A."/>
            <person name="Gournas C."/>
            <person name="Habgood R."/>
            <person name="Hainaut M."/>
            <person name="Harispe M.L."/>
            <person name="Henrissat B."/>
            <person name="Hilden K.S."/>
            <person name="Hope R."/>
            <person name="Hossain A."/>
            <person name="Karabika E."/>
            <person name="Karaffa L."/>
            <person name="Karanyi Z."/>
            <person name="Krasevec N."/>
            <person name="Kuo A."/>
            <person name="Kusch H."/>
            <person name="LaButti K."/>
            <person name="Lagendijk E.L."/>
            <person name="Lapidus A."/>
            <person name="Levasseur A."/>
            <person name="Lindquist E."/>
            <person name="Lipzen A."/>
            <person name="Logrieco A.F."/>
            <person name="MacCabe A."/>
            <person name="Maekelae M.R."/>
            <person name="Malavazi I."/>
            <person name="Melin P."/>
            <person name="Meyer V."/>
            <person name="Mielnichuk N."/>
            <person name="Miskei M."/>
            <person name="Molnar A.P."/>
            <person name="Mule G."/>
            <person name="Ngan C.Y."/>
            <person name="Orejas M."/>
            <person name="Orosz E."/>
            <person name="Ouedraogo J.P."/>
            <person name="Overkamp K.M."/>
            <person name="Park H.-S."/>
            <person name="Perrone G."/>
            <person name="Piumi F."/>
            <person name="Punt P.J."/>
            <person name="Ram A.F."/>
            <person name="Ramon A."/>
            <person name="Rauscher S."/>
            <person name="Record E."/>
            <person name="Riano-Pachon D.M."/>
            <person name="Robert V."/>
            <person name="Roehrig J."/>
            <person name="Ruller R."/>
            <person name="Salamov A."/>
            <person name="Salih N.S."/>
            <person name="Samson R.A."/>
            <person name="Sandor E."/>
            <person name="Sanguinetti M."/>
            <person name="Schuetze T."/>
            <person name="Sepcic K."/>
            <person name="Shelest E."/>
            <person name="Sherlock G."/>
            <person name="Sophianopoulou V."/>
            <person name="Squina F.M."/>
            <person name="Sun H."/>
            <person name="Susca A."/>
            <person name="Todd R.B."/>
            <person name="Tsang A."/>
            <person name="Unkles S.E."/>
            <person name="van de Wiele N."/>
            <person name="van Rossen-Uffink D."/>
            <person name="Oliveira J.V."/>
            <person name="Vesth T.C."/>
            <person name="Visser J."/>
            <person name="Yu J.-H."/>
            <person name="Zhou M."/>
            <person name="Andersen M.R."/>
            <person name="Archer D.B."/>
            <person name="Baker S.E."/>
            <person name="Benoit I."/>
            <person name="Brakhage A.A."/>
            <person name="Braus G.H."/>
            <person name="Fischer R."/>
            <person name="Frisvad J.C."/>
            <person name="Goldman G.H."/>
            <person name="Houbraken J."/>
            <person name="Oakley B."/>
            <person name="Pocsi I."/>
            <person name="Scazzocchio C."/>
            <person name="Seiboth B."/>
            <person name="vanKuyk P.A."/>
            <person name="Wortman J."/>
            <person name="Dyer P.S."/>
            <person name="Grigoriev I.V."/>
        </authorList>
    </citation>
    <scope>NUCLEOTIDE SEQUENCE [LARGE SCALE GENOMIC DNA]</scope>
    <source>
        <strain evidence="9">CBS 583.65</strain>
    </source>
</reference>
<proteinExistence type="predicted"/>
<dbReference type="Proteomes" id="UP000184073">
    <property type="component" value="Unassembled WGS sequence"/>
</dbReference>
<evidence type="ECO:0000256" key="3">
    <source>
        <dbReference type="ARBA" id="ARBA00022692"/>
    </source>
</evidence>
<dbReference type="GeneID" id="63730529"/>
<sequence>MSLQSKPALDGSKEDGGKPQDSAEPALEELGYTAELRRNRSLFTLLFQSLSIAAIPFGESGAFMQTIYGGGQLSIFLGWIIVCVMDQTVAMSLAELASRYPTSAGPYYWSFQLCGKHAKLLSFITAWIWLIGNWTVTLSVNFALAGLLVATVSIFSTWEANDWQTLLVFYAICVLTFLICGFGNQFLPMVDTVCAAWTLVTIIIVLISVSVTAKVGRHDAGHTLGNYDTTLSGWNGFSLCIGFLPPAFCFCAMGMATSMAEEVRSPAIKMPRAIALCIPVGCIAGLFFVVPLCATLPALVDITQAPSGQAVPYILQVVMGSRDGAVGLVALILVCGLFCSISITNAASRTTWALARDNAMPLSKLFSHVDKRRHIPLWALGLVTLVQMLLGLINLGSSSAFTAFLSSSVIALATTYAIPISISLFYDRRTQVSKARWNCGNVLGTILNVLALAWIAFELVIFSMPTVLPVTAVSMNYASVVFAGLTVLAAIWYIVYARKVYVGLPSVEAAHETW</sequence>
<protein>
    <recommendedName>
        <fullName evidence="10">Amino acid permease/ SLC12A domain-containing protein</fullName>
    </recommendedName>
</protein>
<feature type="transmembrane region" description="Helical" evidence="7">
    <location>
        <begin position="42"/>
        <end position="63"/>
    </location>
</feature>
<keyword evidence="3 7" id="KW-0812">Transmembrane</keyword>
<keyword evidence="9" id="KW-1185">Reference proteome</keyword>
<dbReference type="STRING" id="1036611.A0A1L9PU23"/>
<dbReference type="InterPro" id="IPR002293">
    <property type="entry name" value="AA/rel_permease1"/>
</dbReference>
<dbReference type="Gene3D" id="1.20.1740.10">
    <property type="entry name" value="Amino acid/polyamine transporter I"/>
    <property type="match status" value="1"/>
</dbReference>
<dbReference type="RefSeq" id="XP_040670822.1">
    <property type="nucleotide sequence ID" value="XM_040815018.1"/>
</dbReference>
<feature type="transmembrane region" description="Helical" evidence="7">
    <location>
        <begin position="233"/>
        <end position="253"/>
    </location>
</feature>
<feature type="transmembrane region" description="Helical" evidence="7">
    <location>
        <begin position="438"/>
        <end position="457"/>
    </location>
</feature>
<feature type="transmembrane region" description="Helical" evidence="7">
    <location>
        <begin position="167"/>
        <end position="187"/>
    </location>
</feature>
<feature type="transmembrane region" description="Helical" evidence="7">
    <location>
        <begin position="194"/>
        <end position="213"/>
    </location>
</feature>
<feature type="transmembrane region" description="Helical" evidence="7">
    <location>
        <begin position="325"/>
        <end position="347"/>
    </location>
</feature>
<dbReference type="Pfam" id="PF13520">
    <property type="entry name" value="AA_permease_2"/>
    <property type="match status" value="1"/>
</dbReference>
<keyword evidence="5 7" id="KW-0472">Membrane</keyword>
<dbReference type="GO" id="GO:0016020">
    <property type="term" value="C:membrane"/>
    <property type="evidence" value="ECO:0007669"/>
    <property type="project" value="UniProtKB-SubCell"/>
</dbReference>
<keyword evidence="2" id="KW-0813">Transport</keyword>
<feature type="region of interest" description="Disordered" evidence="6">
    <location>
        <begin position="1"/>
        <end position="24"/>
    </location>
</feature>
<feature type="transmembrane region" description="Helical" evidence="7">
    <location>
        <begin position="126"/>
        <end position="155"/>
    </location>
</feature>
<accession>A0A1L9PU23</accession>
<organism evidence="8 9">
    <name type="scientific">Aspergillus versicolor CBS 583.65</name>
    <dbReference type="NCBI Taxonomy" id="1036611"/>
    <lineage>
        <taxon>Eukaryota</taxon>
        <taxon>Fungi</taxon>
        <taxon>Dikarya</taxon>
        <taxon>Ascomycota</taxon>
        <taxon>Pezizomycotina</taxon>
        <taxon>Eurotiomycetes</taxon>
        <taxon>Eurotiomycetidae</taxon>
        <taxon>Eurotiales</taxon>
        <taxon>Aspergillaceae</taxon>
        <taxon>Aspergillus</taxon>
        <taxon>Aspergillus subgen. Nidulantes</taxon>
    </lineage>
</organism>
<dbReference type="GO" id="GO:0022857">
    <property type="term" value="F:transmembrane transporter activity"/>
    <property type="evidence" value="ECO:0007669"/>
    <property type="project" value="InterPro"/>
</dbReference>
<name>A0A1L9PU23_ASPVE</name>
<evidence type="ECO:0008006" key="10">
    <source>
        <dbReference type="Google" id="ProtNLM"/>
    </source>
</evidence>
<gene>
    <name evidence="8" type="ORF">ASPVEDRAFT_55084</name>
</gene>